<dbReference type="EC" id="4.6.1.1" evidence="2"/>
<dbReference type="SMART" id="SM01118">
    <property type="entry name" value="CYTH"/>
    <property type="match status" value="1"/>
</dbReference>
<dbReference type="AlphaFoldDB" id="A0A7W0HKF9"/>
<reference evidence="2 3" key="1">
    <citation type="submission" date="2020-07" db="EMBL/GenBank/DDBJ databases">
        <title>Genomic Encyclopedia of Type Strains, Phase IV (KMG-IV): sequencing the most valuable type-strain genomes for metagenomic binning, comparative biology and taxonomic classification.</title>
        <authorList>
            <person name="Goeker M."/>
        </authorList>
    </citation>
    <scope>NUCLEOTIDE SEQUENCE [LARGE SCALE GENOMIC DNA]</scope>
    <source>
        <strain evidence="2 3">DSM 17721</strain>
    </source>
</reference>
<dbReference type="Proteomes" id="UP000525298">
    <property type="component" value="Unassembled WGS sequence"/>
</dbReference>
<dbReference type="PANTHER" id="PTHR21028">
    <property type="entry name" value="SI:CH211-156B7.4"/>
    <property type="match status" value="1"/>
</dbReference>
<dbReference type="SUPFAM" id="SSF55154">
    <property type="entry name" value="CYTH-like phosphatases"/>
    <property type="match status" value="1"/>
</dbReference>
<dbReference type="Gene3D" id="2.40.320.10">
    <property type="entry name" value="Hypothetical Protein Pfu-838710-001"/>
    <property type="match status" value="1"/>
</dbReference>
<name>A0A7W0HKF9_9BACT</name>
<accession>A0A7W0HKF9</accession>
<dbReference type="Pfam" id="PF01928">
    <property type="entry name" value="CYTH"/>
    <property type="match status" value="1"/>
</dbReference>
<dbReference type="InterPro" id="IPR008173">
    <property type="entry name" value="Adenylyl_cyclase_CyaB"/>
</dbReference>
<organism evidence="2 3">
    <name type="scientific">Desulfosalsimonas propionicica</name>
    <dbReference type="NCBI Taxonomy" id="332175"/>
    <lineage>
        <taxon>Bacteria</taxon>
        <taxon>Pseudomonadati</taxon>
        <taxon>Thermodesulfobacteriota</taxon>
        <taxon>Desulfobacteria</taxon>
        <taxon>Desulfobacterales</taxon>
        <taxon>Desulfosalsimonadaceae</taxon>
        <taxon>Desulfosalsimonas</taxon>
    </lineage>
</organism>
<feature type="domain" description="CYTH" evidence="1">
    <location>
        <begin position="3"/>
        <end position="171"/>
    </location>
</feature>
<comment type="caution">
    <text evidence="2">The sequence shown here is derived from an EMBL/GenBank/DDBJ whole genome shotgun (WGS) entry which is preliminary data.</text>
</comment>
<dbReference type="PANTHER" id="PTHR21028:SF2">
    <property type="entry name" value="CYTH DOMAIN-CONTAINING PROTEIN"/>
    <property type="match status" value="1"/>
</dbReference>
<dbReference type="InterPro" id="IPR033469">
    <property type="entry name" value="CYTH-like_dom_sf"/>
</dbReference>
<dbReference type="EMBL" id="JACDUS010000003">
    <property type="protein sequence ID" value="MBA2881239.1"/>
    <property type="molecule type" value="Genomic_DNA"/>
</dbReference>
<protein>
    <submittedName>
        <fullName evidence="2">Adenylate cyclase class 2</fullName>
        <ecNumber evidence="2">4.6.1.1</ecNumber>
    </submittedName>
</protein>
<dbReference type="InterPro" id="IPR023577">
    <property type="entry name" value="CYTH_domain"/>
</dbReference>
<sequence>MTSLEIEVKFYLADPEKIRSRITAAAAETSGRHHEYNVCFDDRQFGLLNRKALLRLRKAGDSTELTYKGPPPEASNSKEFKIFTELEVAVSDFDTTAAILKALGFHAEQIYEKYRQTWTLDNGTLLCIDCMPFGCFLEIEGRAENIKKAAADLGLQWEKRILSNYLAIFDRIRAACGLAFNDVTFAGFRDSNMDFAPLILEFEAGSET</sequence>
<dbReference type="GO" id="GO:0004016">
    <property type="term" value="F:adenylate cyclase activity"/>
    <property type="evidence" value="ECO:0007669"/>
    <property type="project" value="UniProtKB-EC"/>
</dbReference>
<keyword evidence="3" id="KW-1185">Reference proteome</keyword>
<evidence type="ECO:0000313" key="2">
    <source>
        <dbReference type="EMBL" id="MBA2881239.1"/>
    </source>
</evidence>
<gene>
    <name evidence="2" type="ORF">HNR65_001565</name>
</gene>
<evidence type="ECO:0000313" key="3">
    <source>
        <dbReference type="Proteomes" id="UP000525298"/>
    </source>
</evidence>
<dbReference type="PROSITE" id="PS51707">
    <property type="entry name" value="CYTH"/>
    <property type="match status" value="1"/>
</dbReference>
<keyword evidence="2" id="KW-0456">Lyase</keyword>
<dbReference type="RefSeq" id="WP_181550889.1">
    <property type="nucleotide sequence ID" value="NZ_JACDUS010000003.1"/>
</dbReference>
<dbReference type="CDD" id="cd07890">
    <property type="entry name" value="CYTH-like_AC_IV-like"/>
    <property type="match status" value="1"/>
</dbReference>
<proteinExistence type="predicted"/>
<evidence type="ECO:0000259" key="1">
    <source>
        <dbReference type="PROSITE" id="PS51707"/>
    </source>
</evidence>